<dbReference type="Gene3D" id="3.40.50.10090">
    <property type="match status" value="2"/>
</dbReference>
<evidence type="ECO:0000313" key="3">
    <source>
        <dbReference type="Proteomes" id="UP000028302"/>
    </source>
</evidence>
<proteinExistence type="predicted"/>
<dbReference type="SUPFAM" id="SSF69618">
    <property type="entry name" value="HemD-like"/>
    <property type="match status" value="1"/>
</dbReference>
<dbReference type="RefSeq" id="WP_037336024.1">
    <property type="nucleotide sequence ID" value="NZ_APNK01000007.1"/>
</dbReference>
<dbReference type="PANTHER" id="PTHR40082:SF1">
    <property type="entry name" value="BLR5956 PROTEIN"/>
    <property type="match status" value="1"/>
</dbReference>
<keyword evidence="3" id="KW-1185">Reference proteome</keyword>
<dbReference type="eggNOG" id="COG1587">
    <property type="taxonomic scope" value="Bacteria"/>
</dbReference>
<organism evidence="2 3">
    <name type="scientific">Salinisphaera hydrothermalis (strain C41B8)</name>
    <dbReference type="NCBI Taxonomy" id="1304275"/>
    <lineage>
        <taxon>Bacteria</taxon>
        <taxon>Pseudomonadati</taxon>
        <taxon>Pseudomonadota</taxon>
        <taxon>Gammaproteobacteria</taxon>
        <taxon>Salinisphaerales</taxon>
        <taxon>Salinisphaeraceae</taxon>
        <taxon>Salinisphaera</taxon>
    </lineage>
</organism>
<dbReference type="CDD" id="cd06578">
    <property type="entry name" value="HemD"/>
    <property type="match status" value="1"/>
</dbReference>
<dbReference type="STRING" id="1304275.C41B8_07192"/>
<gene>
    <name evidence="2" type="ORF">C41B8_07192</name>
</gene>
<dbReference type="OrthoDB" id="5946419at2"/>
<protein>
    <submittedName>
        <fullName evidence="2">Uroporphyrinogen III synthase HEM4</fullName>
    </submittedName>
</protein>
<evidence type="ECO:0000313" key="2">
    <source>
        <dbReference type="EMBL" id="KEZ78061.1"/>
    </source>
</evidence>
<accession>A0A084IMX7</accession>
<dbReference type="InterPro" id="IPR039793">
    <property type="entry name" value="UROS/Hem4"/>
</dbReference>
<dbReference type="InterPro" id="IPR036108">
    <property type="entry name" value="4pyrrol_syn_uPrphyn_synt_sf"/>
</dbReference>
<evidence type="ECO:0000259" key="1">
    <source>
        <dbReference type="Pfam" id="PF02602"/>
    </source>
</evidence>
<dbReference type="Pfam" id="PF02602">
    <property type="entry name" value="HEM4"/>
    <property type="match status" value="1"/>
</dbReference>
<reference evidence="2 3" key="1">
    <citation type="submission" date="2013-03" db="EMBL/GenBank/DDBJ databases">
        <title>Salinisphaera hydrothermalis C41B8 Genome Sequencing.</title>
        <authorList>
            <person name="Li C."/>
            <person name="Lai Q."/>
            <person name="Shao Z."/>
        </authorList>
    </citation>
    <scope>NUCLEOTIDE SEQUENCE [LARGE SCALE GENOMIC DNA]</scope>
    <source>
        <strain evidence="2 3">C41B8</strain>
    </source>
</reference>
<dbReference type="GO" id="GO:0006780">
    <property type="term" value="P:uroporphyrinogen III biosynthetic process"/>
    <property type="evidence" value="ECO:0007669"/>
    <property type="project" value="InterPro"/>
</dbReference>
<dbReference type="AlphaFoldDB" id="A0A084IMX7"/>
<name>A0A084IMX7_SALHC</name>
<dbReference type="InterPro" id="IPR003754">
    <property type="entry name" value="4pyrrol_synth_uPrphyn_synth"/>
</dbReference>
<dbReference type="PATRIC" id="fig|1304275.5.peg.1469"/>
<feature type="domain" description="Tetrapyrrole biosynthesis uroporphyrinogen III synthase" evidence="1">
    <location>
        <begin position="23"/>
        <end position="258"/>
    </location>
</feature>
<dbReference type="GO" id="GO:0004852">
    <property type="term" value="F:uroporphyrinogen-III synthase activity"/>
    <property type="evidence" value="ECO:0007669"/>
    <property type="project" value="InterPro"/>
</dbReference>
<dbReference type="PANTHER" id="PTHR40082">
    <property type="entry name" value="BLR5956 PROTEIN"/>
    <property type="match status" value="1"/>
</dbReference>
<dbReference type="EMBL" id="APNK01000007">
    <property type="protein sequence ID" value="KEZ78061.1"/>
    <property type="molecule type" value="Genomic_DNA"/>
</dbReference>
<dbReference type="Proteomes" id="UP000028302">
    <property type="component" value="Unassembled WGS sequence"/>
</dbReference>
<sequence>MTESDPLAGRRIGIPESRQLDLFADMLERRGATVLRCPLVDIRAAPDPAPIRAWVEDVLAHGLDDMIWLTGEGVRRLRAFTADDPPAKRQRFWQALGAARTVTRGPKPVRELKQNGIDTNLPATAPTTAGVIEALSQVDLAGHRVGVQLYGTDPNTPLMDALTAQGATALPVAPYVYADQAENAAVETFIEAIVTGDLDAVAFTSSPQVRRLFKVAARGERTPALTSALARCCVAAVGPLVAEALAEHGVETDLMPESNYFMKPLVRRLVTYFAASEPAE</sequence>
<comment type="caution">
    <text evidence="2">The sequence shown here is derived from an EMBL/GenBank/DDBJ whole genome shotgun (WGS) entry which is preliminary data.</text>
</comment>